<dbReference type="EMBL" id="RWGY01000029">
    <property type="protein sequence ID" value="TVU17586.1"/>
    <property type="molecule type" value="Genomic_DNA"/>
</dbReference>
<evidence type="ECO:0000259" key="3">
    <source>
        <dbReference type="PROSITE" id="PS50127"/>
    </source>
</evidence>
<dbReference type="Proteomes" id="UP000324897">
    <property type="component" value="Chromosome 7"/>
</dbReference>
<dbReference type="Pfam" id="PF23044">
    <property type="entry name" value="SH3-C_UBE2O"/>
    <property type="match status" value="1"/>
</dbReference>
<accession>A0A5J9U1Q8</accession>
<dbReference type="OrthoDB" id="632608at2759"/>
<keyword evidence="5" id="KW-1185">Reference proteome</keyword>
<feature type="non-terminal residue" evidence="4">
    <location>
        <position position="1"/>
    </location>
</feature>
<proteinExistence type="predicted"/>
<dbReference type="PANTHER" id="PTHR46116:SF32">
    <property type="entry name" value="OS05G0153132 PROTEIN"/>
    <property type="match status" value="1"/>
</dbReference>
<protein>
    <recommendedName>
        <fullName evidence="3">UBC core domain-containing protein</fullName>
    </recommendedName>
</protein>
<dbReference type="SUPFAM" id="SSF54495">
    <property type="entry name" value="UBC-like"/>
    <property type="match status" value="1"/>
</dbReference>
<dbReference type="Gramene" id="TVU17586">
    <property type="protein sequence ID" value="TVU17586"/>
    <property type="gene ID" value="EJB05_33630"/>
</dbReference>
<dbReference type="Gene3D" id="3.10.110.10">
    <property type="entry name" value="Ubiquitin Conjugating Enzyme"/>
    <property type="match status" value="1"/>
</dbReference>
<name>A0A5J9U1Q8_9POAL</name>
<dbReference type="CDD" id="cd23837">
    <property type="entry name" value="UBCc_UBE2O"/>
    <property type="match status" value="1"/>
</dbReference>
<comment type="caution">
    <text evidence="4">The sequence shown here is derived from an EMBL/GenBank/DDBJ whole genome shotgun (WGS) entry which is preliminary data.</text>
</comment>
<gene>
    <name evidence="4" type="ORF">EJB05_33630</name>
</gene>
<dbReference type="InterPro" id="IPR016135">
    <property type="entry name" value="UBQ-conjugating_enzyme/RWD"/>
</dbReference>
<organism evidence="4 5">
    <name type="scientific">Eragrostis curvula</name>
    <name type="common">weeping love grass</name>
    <dbReference type="NCBI Taxonomy" id="38414"/>
    <lineage>
        <taxon>Eukaryota</taxon>
        <taxon>Viridiplantae</taxon>
        <taxon>Streptophyta</taxon>
        <taxon>Embryophyta</taxon>
        <taxon>Tracheophyta</taxon>
        <taxon>Spermatophyta</taxon>
        <taxon>Magnoliopsida</taxon>
        <taxon>Liliopsida</taxon>
        <taxon>Poales</taxon>
        <taxon>Poaceae</taxon>
        <taxon>PACMAD clade</taxon>
        <taxon>Chloridoideae</taxon>
        <taxon>Eragrostideae</taxon>
        <taxon>Eragrostidinae</taxon>
        <taxon>Eragrostis</taxon>
    </lineage>
</organism>
<dbReference type="AlphaFoldDB" id="A0A5J9U1Q8"/>
<reference evidence="4 5" key="1">
    <citation type="journal article" date="2019" name="Sci. Rep.">
        <title>A high-quality genome of Eragrostis curvula grass provides insights into Poaceae evolution and supports new strategies to enhance forage quality.</title>
        <authorList>
            <person name="Carballo J."/>
            <person name="Santos B.A.C.M."/>
            <person name="Zappacosta D."/>
            <person name="Garbus I."/>
            <person name="Selva J.P."/>
            <person name="Gallo C.A."/>
            <person name="Diaz A."/>
            <person name="Albertini E."/>
            <person name="Caccamo M."/>
            <person name="Echenique V."/>
        </authorList>
    </citation>
    <scope>NUCLEOTIDE SEQUENCE [LARGE SCALE GENOMIC DNA]</scope>
    <source>
        <strain evidence="5">cv. Victoria</strain>
        <tissue evidence="4">Leaf</tissue>
    </source>
</reference>
<dbReference type="InterPro" id="IPR000608">
    <property type="entry name" value="UBC"/>
</dbReference>
<evidence type="ECO:0000256" key="2">
    <source>
        <dbReference type="ARBA" id="ARBA00022786"/>
    </source>
</evidence>
<keyword evidence="1" id="KW-0808">Transferase</keyword>
<sequence length="703" mass="77471">MAAVRVDWVASATMGTELDLVRASAPPAYQPNPRLLTRFGSTNGCHYGWGVADRCFFRRSATSNMGSISSSSEIEQPLSVADTRTTADVVWQDGTRRRGMPSASLVPYDLLNDFEFFPGDRVVSKVEQLDNHDGPAAAKDAADHDAVVPFGVVRSFNFMDKTVRVSWFKTAARHEEECNKTVSAYDLELDHDHLIFYGHTVIRRQPAGDDDDTVPPEEATKVATDDLSWVGYVIGLCDDGRVQVKWGDNSLSKVLRHEITIVDSDADHEVQEGVNEDSEAIDAVLPQEISVVGEQTISDMKEELGDWVAIHAIKEAQEHTDENHAAPAAGNVTADNQVNGEAGTPALSGITQGLMRLAAEVKGEGQEVLEAPQRSESAAVENVVQQPNGKCSETMVVEEDVDSNVCAEEKSSVNAHGDALFHFPQFQVVQMSPPDHYLLKNADKGIGGGKNWIKTVQREWRILGNNLPDTIYVRAFEDRMDLLRVAIVGAVGTPYQDGLFFFDLQLPPTYPAVPPLVHYHSFGLRLNPNLVVSGTVCVSLLDTFEGEGVEAWSPKMSTILQVVVSIQGLVLTAQPFYNESENEQYLGTPEAVRNEIIYAEDACLVTLRTMLNLLHRPPAGFEELVRLHFRRRGRFVLRACEAYVLKTCPVGTLDEEANATEVCRGRTCSAGFRISLRRFMPQLVEAFTSIGADGCDQFDRFLI</sequence>
<evidence type="ECO:0000313" key="5">
    <source>
        <dbReference type="Proteomes" id="UP000324897"/>
    </source>
</evidence>
<dbReference type="Pfam" id="PF23043">
    <property type="entry name" value="SH3-B_UBE2O"/>
    <property type="match status" value="1"/>
</dbReference>
<dbReference type="PROSITE" id="PS50127">
    <property type="entry name" value="UBC_2"/>
    <property type="match status" value="1"/>
</dbReference>
<dbReference type="Pfam" id="PF00179">
    <property type="entry name" value="UQ_con"/>
    <property type="match status" value="1"/>
</dbReference>
<evidence type="ECO:0000313" key="4">
    <source>
        <dbReference type="EMBL" id="TVU17586.1"/>
    </source>
</evidence>
<feature type="domain" description="UBC core" evidence="3">
    <location>
        <begin position="451"/>
        <end position="611"/>
    </location>
</feature>
<dbReference type="SMART" id="SM00212">
    <property type="entry name" value="UBCc"/>
    <property type="match status" value="1"/>
</dbReference>
<dbReference type="PANTHER" id="PTHR46116">
    <property type="entry name" value="(E3-INDEPENDENT) E2 UBIQUITIN-CONJUGATING ENZYME"/>
    <property type="match status" value="1"/>
</dbReference>
<dbReference type="GO" id="GO:0061631">
    <property type="term" value="F:ubiquitin conjugating enzyme activity"/>
    <property type="evidence" value="ECO:0007669"/>
    <property type="project" value="TreeGrafter"/>
</dbReference>
<dbReference type="InterPro" id="IPR057734">
    <property type="entry name" value="UBE2O-like_SH3-C"/>
</dbReference>
<keyword evidence="2" id="KW-0833">Ubl conjugation pathway</keyword>
<evidence type="ECO:0000256" key="1">
    <source>
        <dbReference type="ARBA" id="ARBA00022679"/>
    </source>
</evidence>
<dbReference type="InterPro" id="IPR057733">
    <property type="entry name" value="UBE2O-like_SH3-B"/>
</dbReference>